<evidence type="ECO:0000313" key="1">
    <source>
        <dbReference type="EMBL" id="KNC72742.1"/>
    </source>
</evidence>
<dbReference type="EMBL" id="KQ246570">
    <property type="protein sequence ID" value="KNC72742.1"/>
    <property type="molecule type" value="Genomic_DNA"/>
</dbReference>
<evidence type="ECO:0000313" key="2">
    <source>
        <dbReference type="Proteomes" id="UP000054560"/>
    </source>
</evidence>
<dbReference type="SUPFAM" id="SSF52087">
    <property type="entry name" value="CRAL/TRIO domain"/>
    <property type="match status" value="1"/>
</dbReference>
<sequence>MFANLMLLPLNSQSTIDKIKFLKHGKNSAIQTTIDLRYIPRAYGGESNLEITAEQAKEFTAETIHYGWVGPDMVPLINDIEDITP</sequence>
<dbReference type="Gene3D" id="3.40.525.10">
    <property type="entry name" value="CRAL-TRIO lipid binding domain"/>
    <property type="match status" value="1"/>
</dbReference>
<keyword evidence="2" id="KW-1185">Reference proteome</keyword>
<protein>
    <submittedName>
        <fullName evidence="1">Uncharacterized protein</fullName>
    </submittedName>
</protein>
<name>A0A0L0F7M8_9EUKA</name>
<dbReference type="Proteomes" id="UP000054560">
    <property type="component" value="Unassembled WGS sequence"/>
</dbReference>
<dbReference type="AlphaFoldDB" id="A0A0L0F7M8"/>
<gene>
    <name evidence="1" type="ORF">SARC_14700</name>
</gene>
<proteinExistence type="predicted"/>
<dbReference type="GeneID" id="25915204"/>
<reference evidence="1 2" key="1">
    <citation type="submission" date="2011-02" db="EMBL/GenBank/DDBJ databases">
        <title>The Genome Sequence of Sphaeroforma arctica JP610.</title>
        <authorList>
            <consortium name="The Broad Institute Genome Sequencing Platform"/>
            <person name="Russ C."/>
            <person name="Cuomo C."/>
            <person name="Young S.K."/>
            <person name="Zeng Q."/>
            <person name="Gargeya S."/>
            <person name="Alvarado L."/>
            <person name="Berlin A."/>
            <person name="Chapman S.B."/>
            <person name="Chen Z."/>
            <person name="Freedman E."/>
            <person name="Gellesch M."/>
            <person name="Goldberg J."/>
            <person name="Griggs A."/>
            <person name="Gujja S."/>
            <person name="Heilman E."/>
            <person name="Heiman D."/>
            <person name="Howarth C."/>
            <person name="Mehta T."/>
            <person name="Neiman D."/>
            <person name="Pearson M."/>
            <person name="Roberts A."/>
            <person name="Saif S."/>
            <person name="Shea T."/>
            <person name="Shenoy N."/>
            <person name="Sisk P."/>
            <person name="Stolte C."/>
            <person name="Sykes S."/>
            <person name="White J."/>
            <person name="Yandava C."/>
            <person name="Burger G."/>
            <person name="Gray M.W."/>
            <person name="Holland P.W.H."/>
            <person name="King N."/>
            <person name="Lang F.B.F."/>
            <person name="Roger A.J."/>
            <person name="Ruiz-Trillo I."/>
            <person name="Haas B."/>
            <person name="Nusbaum C."/>
            <person name="Birren B."/>
        </authorList>
    </citation>
    <scope>NUCLEOTIDE SEQUENCE [LARGE SCALE GENOMIC DNA]</scope>
    <source>
        <strain evidence="1 2">JP610</strain>
    </source>
</reference>
<dbReference type="InterPro" id="IPR036865">
    <property type="entry name" value="CRAL-TRIO_dom_sf"/>
</dbReference>
<organism evidence="1 2">
    <name type="scientific">Sphaeroforma arctica JP610</name>
    <dbReference type="NCBI Taxonomy" id="667725"/>
    <lineage>
        <taxon>Eukaryota</taxon>
        <taxon>Ichthyosporea</taxon>
        <taxon>Ichthyophonida</taxon>
        <taxon>Sphaeroforma</taxon>
    </lineage>
</organism>
<accession>A0A0L0F7M8</accession>
<dbReference type="RefSeq" id="XP_014146644.1">
    <property type="nucleotide sequence ID" value="XM_014291169.1"/>
</dbReference>